<evidence type="ECO:0000313" key="2">
    <source>
        <dbReference type="Proteomes" id="UP000000845"/>
    </source>
</evidence>
<organism evidence="1 2">
    <name type="scientific">Sebaldella termitidis (strain ATCC 33386 / NCTC 11300)</name>
    <dbReference type="NCBI Taxonomy" id="526218"/>
    <lineage>
        <taxon>Bacteria</taxon>
        <taxon>Fusobacteriati</taxon>
        <taxon>Fusobacteriota</taxon>
        <taxon>Fusobacteriia</taxon>
        <taxon>Fusobacteriales</taxon>
        <taxon>Leptotrichiaceae</taxon>
        <taxon>Sebaldella</taxon>
    </lineage>
</organism>
<dbReference type="Proteomes" id="UP000000845">
    <property type="component" value="Chromosome"/>
</dbReference>
<sequence>MKKCVEDVISYLKVRFPESIKDYYYDSEVDIYIVEHDILDLLEDTEFQEIVYSNLFDNNVYNVLFEYNPE</sequence>
<gene>
    <name evidence="1" type="ordered locus">Sterm_3433</name>
</gene>
<dbReference type="EMBL" id="CP001739">
    <property type="protein sequence ID" value="ACZ10272.1"/>
    <property type="molecule type" value="Genomic_DNA"/>
</dbReference>
<dbReference type="AlphaFoldDB" id="D1AQL2"/>
<dbReference type="HOGENOM" id="CLU_2755570_0_0_0"/>
<dbReference type="KEGG" id="str:Sterm_3433"/>
<keyword evidence="2" id="KW-1185">Reference proteome</keyword>
<name>D1AQL2_SEBTE</name>
<reference evidence="1 2" key="2">
    <citation type="journal article" date="2010" name="Stand. Genomic Sci.">
        <title>Complete genome sequence of Sebaldella termitidis type strain (NCTC 11300).</title>
        <authorList>
            <person name="Harmon-Smith M."/>
            <person name="Celia L."/>
            <person name="Chertkov O."/>
            <person name="Lapidus A."/>
            <person name="Copeland A."/>
            <person name="Glavina Del Rio T."/>
            <person name="Nolan M."/>
            <person name="Lucas S."/>
            <person name="Tice H."/>
            <person name="Cheng J.F."/>
            <person name="Han C."/>
            <person name="Detter J.C."/>
            <person name="Bruce D."/>
            <person name="Goodwin L."/>
            <person name="Pitluck S."/>
            <person name="Pati A."/>
            <person name="Liolios K."/>
            <person name="Ivanova N."/>
            <person name="Mavromatis K."/>
            <person name="Mikhailova N."/>
            <person name="Chen A."/>
            <person name="Palaniappan K."/>
            <person name="Land M."/>
            <person name="Hauser L."/>
            <person name="Chang Y.J."/>
            <person name="Jeffries C.D."/>
            <person name="Brettin T."/>
            <person name="Goker M."/>
            <person name="Beck B."/>
            <person name="Bristow J."/>
            <person name="Eisen J.A."/>
            <person name="Markowitz V."/>
            <person name="Hugenholtz P."/>
            <person name="Kyrpides N.C."/>
            <person name="Klenk H.P."/>
            <person name="Chen F."/>
        </authorList>
    </citation>
    <scope>NUCLEOTIDE SEQUENCE [LARGE SCALE GENOMIC DNA]</scope>
    <source>
        <strain evidence="2">ATCC 33386 / NCTC 11300</strain>
    </source>
</reference>
<dbReference type="RefSeq" id="WP_012862854.1">
    <property type="nucleotide sequence ID" value="NC_013517.1"/>
</dbReference>
<reference evidence="2" key="1">
    <citation type="submission" date="2009-09" db="EMBL/GenBank/DDBJ databases">
        <title>The complete chromosome of Sebaldella termitidis ATCC 33386.</title>
        <authorList>
            <consortium name="US DOE Joint Genome Institute (JGI-PGF)"/>
            <person name="Lucas S."/>
            <person name="Copeland A."/>
            <person name="Lapidus A."/>
            <person name="Glavina del Rio T."/>
            <person name="Dalin E."/>
            <person name="Tice H."/>
            <person name="Bruce D."/>
            <person name="Goodwin L."/>
            <person name="Pitluck S."/>
            <person name="Kyrpides N."/>
            <person name="Mavromatis K."/>
            <person name="Ivanova N."/>
            <person name="Mikhailova N."/>
            <person name="Sims D."/>
            <person name="Meincke L."/>
            <person name="Brettin T."/>
            <person name="Detter J.C."/>
            <person name="Han C."/>
            <person name="Larimer F."/>
            <person name="Land M."/>
            <person name="Hauser L."/>
            <person name="Markowitz V."/>
            <person name="Cheng J.F."/>
            <person name="Hugenholtz P."/>
            <person name="Woyke T."/>
            <person name="Wu D."/>
            <person name="Eisen J.A."/>
        </authorList>
    </citation>
    <scope>NUCLEOTIDE SEQUENCE [LARGE SCALE GENOMIC DNA]</scope>
    <source>
        <strain evidence="2">ATCC 33386 / NCTC 11300</strain>
    </source>
</reference>
<accession>D1AQL2</accession>
<evidence type="ECO:0000313" key="1">
    <source>
        <dbReference type="EMBL" id="ACZ10272.1"/>
    </source>
</evidence>
<protein>
    <submittedName>
        <fullName evidence="1">Uncharacterized protein</fullName>
    </submittedName>
</protein>
<proteinExistence type="predicted"/>